<dbReference type="OrthoDB" id="276744at2759"/>
<comment type="caution">
    <text evidence="2">The sequence shown here is derived from an EMBL/GenBank/DDBJ whole genome shotgun (WGS) entry which is preliminary data.</text>
</comment>
<gene>
    <name evidence="2" type="ORF">HGM15179_015242</name>
</gene>
<protein>
    <submittedName>
        <fullName evidence="2">Uncharacterized protein</fullName>
    </submittedName>
</protein>
<accession>A0A8K1G4T5</accession>
<dbReference type="EMBL" id="SWJQ01000651">
    <property type="protein sequence ID" value="TRZ11865.1"/>
    <property type="molecule type" value="Genomic_DNA"/>
</dbReference>
<proteinExistence type="predicted"/>
<name>A0A8K1G4T5_9PASS</name>
<reference evidence="2" key="1">
    <citation type="submission" date="2019-04" db="EMBL/GenBank/DDBJ databases">
        <title>Genome assembly of Zosterops borbonicus 15179.</title>
        <authorList>
            <person name="Leroy T."/>
            <person name="Anselmetti Y."/>
            <person name="Tilak M.-K."/>
            <person name="Nabholz B."/>
        </authorList>
    </citation>
    <scope>NUCLEOTIDE SEQUENCE</scope>
    <source>
        <strain evidence="2">HGM_15179</strain>
        <tissue evidence="2">Muscle</tissue>
    </source>
</reference>
<evidence type="ECO:0000313" key="3">
    <source>
        <dbReference type="Proteomes" id="UP000796761"/>
    </source>
</evidence>
<evidence type="ECO:0000313" key="2">
    <source>
        <dbReference type="EMBL" id="TRZ11865.1"/>
    </source>
</evidence>
<sequence>MGIFSPENNIFGCIQSTEGSRVRKGILTHGSIGIPPAVLPPALESPTQERQGAVGASPEEASKMIKGMDHIFLEKRLREVRMFSLEKKRFMDDLIVAFQYLKGAYERNEAKLQEWQYKGEWVQTEREWV</sequence>
<dbReference type="AlphaFoldDB" id="A0A8K1G4T5"/>
<evidence type="ECO:0000256" key="1">
    <source>
        <dbReference type="SAM" id="MobiDB-lite"/>
    </source>
</evidence>
<dbReference type="Proteomes" id="UP000796761">
    <property type="component" value="Unassembled WGS sequence"/>
</dbReference>
<feature type="region of interest" description="Disordered" evidence="1">
    <location>
        <begin position="38"/>
        <end position="60"/>
    </location>
</feature>
<keyword evidence="3" id="KW-1185">Reference proteome</keyword>
<organism evidence="2 3">
    <name type="scientific">Zosterops borbonicus</name>
    <dbReference type="NCBI Taxonomy" id="364589"/>
    <lineage>
        <taxon>Eukaryota</taxon>
        <taxon>Metazoa</taxon>
        <taxon>Chordata</taxon>
        <taxon>Craniata</taxon>
        <taxon>Vertebrata</taxon>
        <taxon>Euteleostomi</taxon>
        <taxon>Archelosauria</taxon>
        <taxon>Archosauria</taxon>
        <taxon>Dinosauria</taxon>
        <taxon>Saurischia</taxon>
        <taxon>Theropoda</taxon>
        <taxon>Coelurosauria</taxon>
        <taxon>Aves</taxon>
        <taxon>Neognathae</taxon>
        <taxon>Neoaves</taxon>
        <taxon>Telluraves</taxon>
        <taxon>Australaves</taxon>
        <taxon>Passeriformes</taxon>
        <taxon>Sylvioidea</taxon>
        <taxon>Zosteropidae</taxon>
        <taxon>Zosterops</taxon>
    </lineage>
</organism>